<dbReference type="Pfam" id="PF00106">
    <property type="entry name" value="adh_short"/>
    <property type="match status" value="1"/>
</dbReference>
<dbReference type="InterPro" id="IPR002347">
    <property type="entry name" value="SDR_fam"/>
</dbReference>
<dbReference type="PANTHER" id="PTHR43157">
    <property type="entry name" value="PHOSPHATIDYLINOSITOL-GLYCAN BIOSYNTHESIS CLASS F PROTEIN-RELATED"/>
    <property type="match status" value="1"/>
</dbReference>
<gene>
    <name evidence="2" type="ORF">TPSB3V08_LOCUS9431</name>
</gene>
<evidence type="ECO:0000313" key="2">
    <source>
        <dbReference type="EMBL" id="CAD7414070.1"/>
    </source>
</evidence>
<keyword evidence="1" id="KW-0560">Oxidoreductase</keyword>
<dbReference type="AlphaFoldDB" id="A0A7R9DG14"/>
<dbReference type="EMBL" id="OD007517">
    <property type="protein sequence ID" value="CAD7414070.1"/>
    <property type="molecule type" value="Genomic_DNA"/>
</dbReference>
<dbReference type="GO" id="GO:0016491">
    <property type="term" value="F:oxidoreductase activity"/>
    <property type="evidence" value="ECO:0007669"/>
    <property type="project" value="UniProtKB-KW"/>
</dbReference>
<proteinExistence type="predicted"/>
<protein>
    <submittedName>
        <fullName evidence="2">Uncharacterized protein</fullName>
    </submittedName>
</protein>
<name>A0A7R9DG14_TIMPO</name>
<dbReference type="Gene3D" id="3.40.50.720">
    <property type="entry name" value="NAD(P)-binding Rossmann-like Domain"/>
    <property type="match status" value="1"/>
</dbReference>
<reference evidence="2" key="1">
    <citation type="submission" date="2020-11" db="EMBL/GenBank/DDBJ databases">
        <authorList>
            <person name="Tran Van P."/>
        </authorList>
    </citation>
    <scope>NUCLEOTIDE SEQUENCE</scope>
</reference>
<evidence type="ECO:0000256" key="1">
    <source>
        <dbReference type="ARBA" id="ARBA00023002"/>
    </source>
</evidence>
<dbReference type="InterPro" id="IPR036291">
    <property type="entry name" value="NAD(P)-bd_dom_sf"/>
</dbReference>
<accession>A0A7R9DG14</accession>
<organism evidence="2">
    <name type="scientific">Timema poppense</name>
    <name type="common">Walking stick</name>
    <dbReference type="NCBI Taxonomy" id="170557"/>
    <lineage>
        <taxon>Eukaryota</taxon>
        <taxon>Metazoa</taxon>
        <taxon>Ecdysozoa</taxon>
        <taxon>Arthropoda</taxon>
        <taxon>Hexapoda</taxon>
        <taxon>Insecta</taxon>
        <taxon>Pterygota</taxon>
        <taxon>Neoptera</taxon>
        <taxon>Polyneoptera</taxon>
        <taxon>Phasmatodea</taxon>
        <taxon>Timematodea</taxon>
        <taxon>Timematoidea</taxon>
        <taxon>Timematidae</taxon>
        <taxon>Timema</taxon>
    </lineage>
</organism>
<dbReference type="PANTHER" id="PTHR43157:SF31">
    <property type="entry name" value="PHOSPHATIDYLINOSITOL-GLYCAN BIOSYNTHESIS CLASS F PROTEIN"/>
    <property type="match status" value="1"/>
</dbReference>
<sequence>MVRVQRRDTHCPMDFTRDYSGGNTYNGTTRADGKVVIVTGANTGVGKETVRELAARGAHVILACRDMDKCEKRRLPQYHFDLAKFPKATTPHVVNESNFNELLSTRFHGFKHIYTDGSKSGAS</sequence>
<dbReference type="SUPFAM" id="SSF51735">
    <property type="entry name" value="NAD(P)-binding Rossmann-fold domains"/>
    <property type="match status" value="1"/>
</dbReference>